<accession>A0A565ATS7</accession>
<comment type="caution">
    <text evidence="2">The sequence shown here is derived from an EMBL/GenBank/DDBJ whole genome shotgun (WGS) entry which is preliminary data.</text>
</comment>
<evidence type="ECO:0000313" key="2">
    <source>
        <dbReference type="EMBL" id="VVA92801.1"/>
    </source>
</evidence>
<protein>
    <submittedName>
        <fullName evidence="2">Uncharacterized protein</fullName>
    </submittedName>
</protein>
<evidence type="ECO:0000313" key="3">
    <source>
        <dbReference type="Proteomes" id="UP000489600"/>
    </source>
</evidence>
<evidence type="ECO:0000256" key="1">
    <source>
        <dbReference type="SAM" id="MobiDB-lite"/>
    </source>
</evidence>
<organism evidence="2 3">
    <name type="scientific">Arabis nemorensis</name>
    <dbReference type="NCBI Taxonomy" id="586526"/>
    <lineage>
        <taxon>Eukaryota</taxon>
        <taxon>Viridiplantae</taxon>
        <taxon>Streptophyta</taxon>
        <taxon>Embryophyta</taxon>
        <taxon>Tracheophyta</taxon>
        <taxon>Spermatophyta</taxon>
        <taxon>Magnoliopsida</taxon>
        <taxon>eudicotyledons</taxon>
        <taxon>Gunneridae</taxon>
        <taxon>Pentapetalae</taxon>
        <taxon>rosids</taxon>
        <taxon>malvids</taxon>
        <taxon>Brassicales</taxon>
        <taxon>Brassicaceae</taxon>
        <taxon>Arabideae</taxon>
        <taxon>Arabis</taxon>
    </lineage>
</organism>
<reference evidence="2" key="1">
    <citation type="submission" date="2019-07" db="EMBL/GenBank/DDBJ databases">
        <authorList>
            <person name="Dittberner H."/>
        </authorList>
    </citation>
    <scope>NUCLEOTIDE SEQUENCE [LARGE SCALE GENOMIC DNA]</scope>
</reference>
<sequence>MITEGIPHIVNKGGSELHVTVAQLLIEDRYSQAVEANSSLHSQKPHHVIQNPPEQSEMDYEHVASNADLEKIGR</sequence>
<gene>
    <name evidence="2" type="ORF">ANE_LOCUS3246</name>
</gene>
<dbReference type="Proteomes" id="UP000489600">
    <property type="component" value="Unassembled WGS sequence"/>
</dbReference>
<dbReference type="EMBL" id="CABITT030000001">
    <property type="protein sequence ID" value="VVA92801.1"/>
    <property type="molecule type" value="Genomic_DNA"/>
</dbReference>
<feature type="region of interest" description="Disordered" evidence="1">
    <location>
        <begin position="36"/>
        <end position="60"/>
    </location>
</feature>
<proteinExistence type="predicted"/>
<name>A0A565ATS7_9BRAS</name>
<dbReference type="AlphaFoldDB" id="A0A565ATS7"/>
<keyword evidence="3" id="KW-1185">Reference proteome</keyword>